<reference evidence="1 2" key="1">
    <citation type="submission" date="2024-04" db="EMBL/GenBank/DDBJ databases">
        <title>Tritrichomonas musculus Genome.</title>
        <authorList>
            <person name="Alves-Ferreira E."/>
            <person name="Grigg M."/>
            <person name="Lorenzi H."/>
            <person name="Galac M."/>
        </authorList>
    </citation>
    <scope>NUCLEOTIDE SEQUENCE [LARGE SCALE GENOMIC DNA]</scope>
    <source>
        <strain evidence="1 2">EAF2021</strain>
    </source>
</reference>
<evidence type="ECO:0000313" key="2">
    <source>
        <dbReference type="Proteomes" id="UP001470230"/>
    </source>
</evidence>
<gene>
    <name evidence="1" type="ORF">M9Y10_010083</name>
</gene>
<protein>
    <submittedName>
        <fullName evidence="1">Uncharacterized protein</fullName>
    </submittedName>
</protein>
<name>A0ABR2IQB8_9EUKA</name>
<evidence type="ECO:0000313" key="1">
    <source>
        <dbReference type="EMBL" id="KAK8867111.1"/>
    </source>
</evidence>
<proteinExistence type="predicted"/>
<comment type="caution">
    <text evidence="1">The sequence shown here is derived from an EMBL/GenBank/DDBJ whole genome shotgun (WGS) entry which is preliminary data.</text>
</comment>
<sequence length="297" mass="34698">MIKEILGSGLIRLDIPHQFLDNILLYDNNIKSDLKKWFRENNIAMYEDSGAWYGTENNIQIAMRKLKMNPPNLSYVDYSLSNKCNILSIYSQFNRFYRKLGKSKYLNKAEMILYLPSDVPISNIVNDDEYLHKEKGNETKFSINALTKNMNRAQIKFNINMIYEQFLSGLNGMYNGNDDVYNLSLIRSHDQCISNISFRNCSTDPYNQNFSFLPLGQLIWLYVNENKISNHTRTFITANSNVLFEKIQKIKVPTINESVGSLFSESHRSQTNEMPVKIHIPIKTYLLNDDYCNKFIR</sequence>
<dbReference type="Proteomes" id="UP001470230">
    <property type="component" value="Unassembled WGS sequence"/>
</dbReference>
<organism evidence="1 2">
    <name type="scientific">Tritrichomonas musculus</name>
    <dbReference type="NCBI Taxonomy" id="1915356"/>
    <lineage>
        <taxon>Eukaryota</taxon>
        <taxon>Metamonada</taxon>
        <taxon>Parabasalia</taxon>
        <taxon>Tritrichomonadida</taxon>
        <taxon>Tritrichomonadidae</taxon>
        <taxon>Tritrichomonas</taxon>
    </lineage>
</organism>
<accession>A0ABR2IQB8</accession>
<dbReference type="EMBL" id="JAPFFF010000015">
    <property type="protein sequence ID" value="KAK8867111.1"/>
    <property type="molecule type" value="Genomic_DNA"/>
</dbReference>
<keyword evidence="2" id="KW-1185">Reference proteome</keyword>